<evidence type="ECO:0000256" key="1">
    <source>
        <dbReference type="ARBA" id="ARBA00007707"/>
    </source>
</evidence>
<dbReference type="SUPFAM" id="SSF53448">
    <property type="entry name" value="Nucleotide-diphospho-sugar transferases"/>
    <property type="match status" value="1"/>
</dbReference>
<feature type="binding site" evidence="17">
    <location>
        <position position="461"/>
    </location>
    <ligand>
        <name>acetyl-CoA</name>
        <dbReference type="ChEBI" id="CHEBI:57288"/>
    </ligand>
</feature>
<evidence type="ECO:0000259" key="19">
    <source>
        <dbReference type="Pfam" id="PF12804"/>
    </source>
</evidence>
<feature type="region of interest" description="Disordered" evidence="18">
    <location>
        <begin position="1"/>
        <end position="46"/>
    </location>
</feature>
<feature type="region of interest" description="Disordered" evidence="18">
    <location>
        <begin position="502"/>
        <end position="534"/>
    </location>
</feature>
<keyword evidence="9 17" id="KW-0133">Cell shape</keyword>
<keyword evidence="13 17" id="KW-0961">Cell wall biogenesis/degradation</keyword>
<dbReference type="InterPro" id="IPR038009">
    <property type="entry name" value="GlmU_C_LbH"/>
</dbReference>
<dbReference type="Proteomes" id="UP000639051">
    <property type="component" value="Unassembled WGS sequence"/>
</dbReference>
<evidence type="ECO:0000256" key="17">
    <source>
        <dbReference type="HAMAP-Rule" id="MF_01631"/>
    </source>
</evidence>
<keyword evidence="7 17" id="KW-0677">Repeat</keyword>
<evidence type="ECO:0000313" key="20">
    <source>
        <dbReference type="EMBL" id="MBL0704408.1"/>
    </source>
</evidence>
<keyword evidence="5 17" id="KW-0548">Nucleotidyltransferase</keyword>
<dbReference type="Gene3D" id="2.160.10.10">
    <property type="entry name" value="Hexapeptide repeat proteins"/>
    <property type="match status" value="1"/>
</dbReference>
<dbReference type="NCBIfam" id="TIGR01173">
    <property type="entry name" value="glmU"/>
    <property type="match status" value="1"/>
</dbReference>
<feature type="binding site" evidence="17">
    <location>
        <begin position="125"/>
        <end position="126"/>
    </location>
    <ligand>
        <name>UDP-N-acetyl-alpha-D-glucosamine</name>
        <dbReference type="ChEBI" id="CHEBI:57705"/>
    </ligand>
</feature>
<dbReference type="SUPFAM" id="SSF51161">
    <property type="entry name" value="Trimeric LpxA-like enzymes"/>
    <property type="match status" value="1"/>
</dbReference>
<keyword evidence="21" id="KW-1185">Reference proteome</keyword>
<dbReference type="CDD" id="cd02540">
    <property type="entry name" value="GT2_GlmU_N_bac"/>
    <property type="match status" value="1"/>
</dbReference>
<feature type="domain" description="MobA-like NTP transferase" evidence="19">
    <location>
        <begin position="50"/>
        <end position="186"/>
    </location>
</feature>
<feature type="binding site" evidence="17">
    <location>
        <position position="196"/>
    </location>
    <ligand>
        <name>UDP-N-acetyl-alpha-D-glucosamine</name>
        <dbReference type="ChEBI" id="CHEBI:57705"/>
    </ligand>
</feature>
<dbReference type="EC" id="2.7.7.23" evidence="17"/>
<evidence type="ECO:0000256" key="7">
    <source>
        <dbReference type="ARBA" id="ARBA00022737"/>
    </source>
</evidence>
<evidence type="ECO:0000256" key="13">
    <source>
        <dbReference type="ARBA" id="ARBA00023316"/>
    </source>
</evidence>
<name>A0ABS1JYW3_9MICC</name>
<evidence type="ECO:0000256" key="11">
    <source>
        <dbReference type="ARBA" id="ARBA00023268"/>
    </source>
</evidence>
<evidence type="ECO:0000313" key="21">
    <source>
        <dbReference type="Proteomes" id="UP000639051"/>
    </source>
</evidence>
<dbReference type="HAMAP" id="MF_01631">
    <property type="entry name" value="GlmU"/>
    <property type="match status" value="1"/>
</dbReference>
<evidence type="ECO:0000256" key="18">
    <source>
        <dbReference type="SAM" id="MobiDB-lite"/>
    </source>
</evidence>
<feature type="binding site" evidence="17">
    <location>
        <position position="120"/>
    </location>
    <ligand>
        <name>UDP-N-acetyl-alpha-D-glucosamine</name>
        <dbReference type="ChEBI" id="CHEBI:57705"/>
    </ligand>
</feature>
<feature type="binding site" evidence="17">
    <location>
        <position position="389"/>
    </location>
    <ligand>
        <name>UDP-N-acetyl-alpha-D-glucosamine</name>
        <dbReference type="ChEBI" id="CHEBI:57705"/>
    </ligand>
</feature>
<feature type="binding site" evidence="17">
    <location>
        <position position="67"/>
    </location>
    <ligand>
        <name>UDP-N-acetyl-alpha-D-glucosamine</name>
        <dbReference type="ChEBI" id="CHEBI:57705"/>
    </ligand>
</feature>
<evidence type="ECO:0000256" key="3">
    <source>
        <dbReference type="ARBA" id="ARBA00022490"/>
    </source>
</evidence>
<feature type="region of interest" description="Linker" evidence="17">
    <location>
        <begin position="287"/>
        <end position="307"/>
    </location>
</feature>
<feature type="binding site" evidence="17">
    <location>
        <begin position="442"/>
        <end position="443"/>
    </location>
    <ligand>
        <name>acetyl-CoA</name>
        <dbReference type="ChEBI" id="CHEBI:57288"/>
    </ligand>
</feature>
<evidence type="ECO:0000256" key="16">
    <source>
        <dbReference type="ARBA" id="ARBA00049628"/>
    </source>
</evidence>
<dbReference type="InterPro" id="IPR050065">
    <property type="entry name" value="GlmU-like"/>
</dbReference>
<evidence type="ECO:0000256" key="15">
    <source>
        <dbReference type="ARBA" id="ARBA00048493"/>
    </source>
</evidence>
<comment type="similarity">
    <text evidence="1 17">In the C-terminal section; belongs to the transferase hexapeptide repeat family.</text>
</comment>
<dbReference type="InterPro" id="IPR029044">
    <property type="entry name" value="Nucleotide-diphossugar_trans"/>
</dbReference>
<evidence type="ECO:0000256" key="9">
    <source>
        <dbReference type="ARBA" id="ARBA00022960"/>
    </source>
</evidence>
<feature type="region of interest" description="Pyrophosphorylase" evidence="17">
    <location>
        <begin position="1"/>
        <end position="286"/>
    </location>
</feature>
<comment type="pathway">
    <text evidence="17">Nucleotide-sugar biosynthesis; UDP-N-acetyl-alpha-D-glucosamine biosynthesis; N-acetyl-alpha-D-glucosamine 1-phosphate from alpha-D-glucosamine 6-phosphate (route II): step 2/2.</text>
</comment>
<feature type="region of interest" description="N-acetyltransferase" evidence="17">
    <location>
        <begin position="308"/>
        <end position="534"/>
    </location>
</feature>
<keyword evidence="12 17" id="KW-0012">Acyltransferase</keyword>
<dbReference type="GO" id="GO:0003977">
    <property type="term" value="F:UDP-N-acetylglucosamine diphosphorylase activity"/>
    <property type="evidence" value="ECO:0007669"/>
    <property type="project" value="UniProtKB-EC"/>
</dbReference>
<comment type="catalytic activity">
    <reaction evidence="15 17">
        <text>N-acetyl-alpha-D-glucosamine 1-phosphate + UTP + H(+) = UDP-N-acetyl-alpha-D-glucosamine + diphosphate</text>
        <dbReference type="Rhea" id="RHEA:13509"/>
        <dbReference type="ChEBI" id="CHEBI:15378"/>
        <dbReference type="ChEBI" id="CHEBI:33019"/>
        <dbReference type="ChEBI" id="CHEBI:46398"/>
        <dbReference type="ChEBI" id="CHEBI:57705"/>
        <dbReference type="ChEBI" id="CHEBI:57776"/>
        <dbReference type="EC" id="2.7.7.23"/>
    </reaction>
</comment>
<dbReference type="EMBL" id="JAERRC010000010">
    <property type="protein sequence ID" value="MBL0704408.1"/>
    <property type="molecule type" value="Genomic_DNA"/>
</dbReference>
<feature type="binding site" evidence="17">
    <location>
        <position position="284"/>
    </location>
    <ligand>
        <name>UDP-N-acetyl-alpha-D-glucosamine</name>
        <dbReference type="ChEBI" id="CHEBI:57705"/>
    </ligand>
</feature>
<feature type="binding site" evidence="17">
    <location>
        <position position="433"/>
    </location>
    <ligand>
        <name>UDP-N-acetyl-alpha-D-glucosamine</name>
        <dbReference type="ChEBI" id="CHEBI:57705"/>
    </ligand>
</feature>
<feature type="binding site" evidence="17">
    <location>
        <position position="479"/>
    </location>
    <ligand>
        <name>acetyl-CoA</name>
        <dbReference type="ChEBI" id="CHEBI:57288"/>
    </ligand>
</feature>
<comment type="pathway">
    <text evidence="17">Nucleotide-sugar biosynthesis; UDP-N-acetyl-alpha-D-glucosamine biosynthesis; UDP-N-acetyl-alpha-D-glucosamine from N-acetyl-alpha-D-glucosamine 1-phosphate: step 1/1.</text>
</comment>
<comment type="subcellular location">
    <subcellularLocation>
        <location evidence="17">Cytoplasm</location>
    </subcellularLocation>
</comment>
<dbReference type="PANTHER" id="PTHR43584">
    <property type="entry name" value="NUCLEOTIDYL TRANSFERASE"/>
    <property type="match status" value="1"/>
</dbReference>
<sequence>MAASPTRASRFATGEPATVNAETPGRSGAAHEHAEGRDQEQQQQQGPAAVIVLAAGAGTRMKSRTPKILHELGGRSMVAHALDAARGLAPQRLAAVVRHERDLVAAHIAGHDPDVLIVDQDEIPGTGRAVEAALEALDAQAAAGGHGELTGTVVVTYGDVPLLTTSLLRDLVAEHEADGNAVTVLTAVLDDATGYGRILRESDGTVSGIREHKDASEAERAIPEVNSGIYAFDAAALRDALTQVTTDNAQGEKYLTDVLAIARAAGGRVSALATTDRWQVEGANDRVQLQALAAEHNRRTVEAWMRAGVTVVDPATTWIDATVQLAADVTVKPNTQLHGATVVERDAVIGPDTTLTDCLVGEGATVKRTDGTQAEIGAGATVGPFTYLRPGTRLGAEGKIGAFYETKNAVIGRGAKLSHLGYAGDAEIGEGANIGCGNITANYDGVNKHRTVIGAHVRTGSNTVFVAPVTVGDGAYTAAGAIVRKDVPPGALALSVSPQRNAAGWTQAHRAGSPSAAAAQSSSSATPTEKVEGK</sequence>
<proteinExistence type="inferred from homology"/>
<comment type="caution">
    <text evidence="17">Lacks conserved residue(s) required for the propagation of feature annotation.</text>
</comment>
<reference evidence="20 21" key="1">
    <citation type="submission" date="2021-01" db="EMBL/GenBank/DDBJ databases">
        <title>Genome public.</title>
        <authorList>
            <person name="Liu C."/>
            <person name="Sun Q."/>
        </authorList>
    </citation>
    <scope>NUCLEOTIDE SEQUENCE [LARGE SCALE GENOMIC DNA]</scope>
    <source>
        <strain evidence="20 21">JC656</strain>
    </source>
</reference>
<feature type="compositionally biased region" description="Basic and acidic residues" evidence="18">
    <location>
        <begin position="29"/>
        <end position="40"/>
    </location>
</feature>
<keyword evidence="6 17" id="KW-0479">Metal-binding</keyword>
<comment type="pathway">
    <text evidence="17">Bacterial outer membrane biogenesis; LPS lipid A biosynthesis.</text>
</comment>
<comment type="cofactor">
    <cofactor evidence="17">
        <name>Mg(2+)</name>
        <dbReference type="ChEBI" id="CHEBI:18420"/>
    </cofactor>
    <text evidence="17">Binds 1 Mg(2+) ion per subunit.</text>
</comment>
<feature type="binding site" evidence="17">
    <location>
        <begin position="157"/>
        <end position="159"/>
    </location>
    <ligand>
        <name>UDP-N-acetyl-alpha-D-glucosamine</name>
        <dbReference type="ChEBI" id="CHEBI:57705"/>
    </ligand>
</feature>
<dbReference type="NCBIfam" id="NF010932">
    <property type="entry name" value="PRK14352.1"/>
    <property type="match status" value="1"/>
</dbReference>
<protein>
    <recommendedName>
        <fullName evidence="17">Bifunctional protein GlmU</fullName>
    </recommendedName>
    <domain>
        <recommendedName>
            <fullName evidence="17">UDP-N-acetylglucosamine pyrophosphorylase</fullName>
            <ecNumber evidence="17">2.7.7.23</ecNumber>
        </recommendedName>
        <alternativeName>
            <fullName evidence="17">N-acetylglucosamine-1-phosphate uridyltransferase</fullName>
        </alternativeName>
    </domain>
    <domain>
        <recommendedName>
            <fullName evidence="17">Glucosamine-1-phosphate N-acetyltransferase</fullName>
            <ecNumber evidence="17">2.3.1.157</ecNumber>
        </recommendedName>
    </domain>
</protein>
<accession>A0ABS1JYW3</accession>
<evidence type="ECO:0000256" key="14">
    <source>
        <dbReference type="ARBA" id="ARBA00048247"/>
    </source>
</evidence>
<dbReference type="EC" id="2.3.1.157" evidence="17"/>
<dbReference type="PANTHER" id="PTHR43584:SF3">
    <property type="entry name" value="BIFUNCTIONAL PROTEIN GLMU"/>
    <property type="match status" value="1"/>
</dbReference>
<dbReference type="InterPro" id="IPR005882">
    <property type="entry name" value="Bifunctional_GlmU"/>
</dbReference>
<evidence type="ECO:0000256" key="6">
    <source>
        <dbReference type="ARBA" id="ARBA00022723"/>
    </source>
</evidence>
<keyword evidence="3 17" id="KW-0963">Cytoplasm</keyword>
<dbReference type="InterPro" id="IPR011004">
    <property type="entry name" value="Trimer_LpxA-like_sf"/>
</dbReference>
<keyword evidence="8 17" id="KW-0460">Magnesium</keyword>
<comment type="similarity">
    <text evidence="2 17">In the N-terminal section; belongs to the N-acetylglucosamine-1-phosphate uridyltransferase family.</text>
</comment>
<feature type="compositionally biased region" description="Low complexity" evidence="18">
    <location>
        <begin position="511"/>
        <end position="525"/>
    </location>
</feature>
<evidence type="ECO:0000256" key="4">
    <source>
        <dbReference type="ARBA" id="ARBA00022679"/>
    </source>
</evidence>
<evidence type="ECO:0000256" key="5">
    <source>
        <dbReference type="ARBA" id="ARBA00022695"/>
    </source>
</evidence>
<feature type="binding site" evidence="17">
    <location>
        <position position="422"/>
    </location>
    <ligand>
        <name>UDP-N-acetyl-alpha-D-glucosamine</name>
        <dbReference type="ChEBI" id="CHEBI:57705"/>
    </ligand>
</feature>
<feature type="binding site" evidence="17">
    <location>
        <position position="407"/>
    </location>
    <ligand>
        <name>UDP-N-acetyl-alpha-D-glucosamine</name>
        <dbReference type="ChEBI" id="CHEBI:57705"/>
    </ligand>
</feature>
<dbReference type="Gene3D" id="3.90.550.10">
    <property type="entry name" value="Spore Coat Polysaccharide Biosynthesis Protein SpsA, Chain A"/>
    <property type="match status" value="1"/>
</dbReference>
<keyword evidence="4 17" id="KW-0808">Transferase</keyword>
<comment type="catalytic activity">
    <reaction evidence="14 17">
        <text>alpha-D-glucosamine 1-phosphate + acetyl-CoA = N-acetyl-alpha-D-glucosamine 1-phosphate + CoA + H(+)</text>
        <dbReference type="Rhea" id="RHEA:13725"/>
        <dbReference type="ChEBI" id="CHEBI:15378"/>
        <dbReference type="ChEBI" id="CHEBI:57287"/>
        <dbReference type="ChEBI" id="CHEBI:57288"/>
        <dbReference type="ChEBI" id="CHEBI:57776"/>
        <dbReference type="ChEBI" id="CHEBI:58516"/>
        <dbReference type="EC" id="2.3.1.157"/>
    </reaction>
</comment>
<comment type="caution">
    <text evidence="20">The sequence shown here is derived from an EMBL/GenBank/DDBJ whole genome shotgun (WGS) entry which is preliminary data.</text>
</comment>
<feature type="binding site" evidence="17">
    <location>
        <position position="284"/>
    </location>
    <ligand>
        <name>Mg(2+)</name>
        <dbReference type="ChEBI" id="CHEBI:18420"/>
    </ligand>
</feature>
<dbReference type="Pfam" id="PF12804">
    <property type="entry name" value="NTP_transf_3"/>
    <property type="match status" value="1"/>
</dbReference>
<feature type="active site" description="Proton acceptor" evidence="17">
    <location>
        <position position="419"/>
    </location>
</feature>
<feature type="binding site" evidence="17">
    <location>
        <position position="226"/>
    </location>
    <ligand>
        <name>UDP-N-acetyl-alpha-D-glucosamine</name>
        <dbReference type="ChEBI" id="CHEBI:57705"/>
    </ligand>
</feature>
<evidence type="ECO:0000256" key="8">
    <source>
        <dbReference type="ARBA" id="ARBA00022842"/>
    </source>
</evidence>
<keyword evidence="11 17" id="KW-0511">Multifunctional enzyme</keyword>
<dbReference type="InterPro" id="IPR025877">
    <property type="entry name" value="MobA-like_NTP_Trfase"/>
</dbReference>
<keyword evidence="10 17" id="KW-0573">Peptidoglycan synthesis</keyword>
<feature type="binding site" evidence="17">
    <location>
        <position position="159"/>
    </location>
    <ligand>
        <name>Mg(2+)</name>
        <dbReference type="ChEBI" id="CHEBI:18420"/>
    </ligand>
</feature>
<feature type="binding site" evidence="17">
    <location>
        <position position="211"/>
    </location>
    <ligand>
        <name>UDP-N-acetyl-alpha-D-glucosamine</name>
        <dbReference type="ChEBI" id="CHEBI:57705"/>
    </ligand>
</feature>
<feature type="binding site" evidence="17">
    <location>
        <begin position="53"/>
        <end position="56"/>
    </location>
    <ligand>
        <name>UDP-N-acetyl-alpha-D-glucosamine</name>
        <dbReference type="ChEBI" id="CHEBI:57705"/>
    </ligand>
</feature>
<comment type="function">
    <text evidence="16 17">Catalyzes the last two sequential reactions in the de novo biosynthetic pathway for UDP-N-acetylglucosamine (UDP-GlcNAc). The C-terminal domain catalyzes the transfer of acetyl group from acetyl coenzyme A to glucosamine-1-phosphate (GlcN-1-P) to produce N-acetylglucosamine-1-phosphate (GlcNAc-1-P), which is converted into UDP-GlcNAc by the transfer of uridine 5-monophosphate (from uridine 5-triphosphate), a reaction catalyzed by the N-terminal domain.</text>
</comment>
<evidence type="ECO:0000256" key="10">
    <source>
        <dbReference type="ARBA" id="ARBA00022984"/>
    </source>
</evidence>
<dbReference type="CDD" id="cd03353">
    <property type="entry name" value="LbH_GlmU_C"/>
    <property type="match status" value="1"/>
</dbReference>
<comment type="subunit">
    <text evidence="17">Homotrimer.</text>
</comment>
<evidence type="ECO:0000256" key="2">
    <source>
        <dbReference type="ARBA" id="ARBA00007947"/>
    </source>
</evidence>
<organism evidence="20 21">
    <name type="scientific">Sinomonas cellulolyticus</name>
    <dbReference type="NCBI Taxonomy" id="2801916"/>
    <lineage>
        <taxon>Bacteria</taxon>
        <taxon>Bacillati</taxon>
        <taxon>Actinomycetota</taxon>
        <taxon>Actinomycetes</taxon>
        <taxon>Micrococcales</taxon>
        <taxon>Micrococcaceae</taxon>
        <taxon>Sinomonas</taxon>
    </lineage>
</organism>
<evidence type="ECO:0000256" key="12">
    <source>
        <dbReference type="ARBA" id="ARBA00023315"/>
    </source>
</evidence>
<gene>
    <name evidence="17 20" type="primary">glmU</name>
    <name evidence="20" type="ORF">JJE72_02680</name>
</gene>